<protein>
    <submittedName>
        <fullName evidence="1">Uncharacterized protein</fullName>
    </submittedName>
</protein>
<gene>
    <name evidence="1" type="ORF">HYN59_04635</name>
</gene>
<dbReference type="Proteomes" id="UP000244929">
    <property type="component" value="Chromosome"/>
</dbReference>
<evidence type="ECO:0000313" key="2">
    <source>
        <dbReference type="Proteomes" id="UP000244929"/>
    </source>
</evidence>
<reference evidence="1 2" key="1">
    <citation type="submission" date="2018-04" db="EMBL/GenBank/DDBJ databases">
        <title>Genome sequencing of Flavobacterium sp. HYN0059.</title>
        <authorList>
            <person name="Yi H."/>
            <person name="Baek C."/>
        </authorList>
    </citation>
    <scope>NUCLEOTIDE SEQUENCE [LARGE SCALE GENOMIC DNA]</scope>
    <source>
        <strain evidence="1 2">HYN0059</strain>
    </source>
</reference>
<dbReference type="PROSITE" id="PS51257">
    <property type="entry name" value="PROKAR_LIPOPROTEIN"/>
    <property type="match status" value="1"/>
</dbReference>
<sequence>MNTIKNSATLFMLILLIACKGEKSEGSSTDQMQAEEPKVQVVVEATVKKDDIFELFYNEDGTLDFKPNNSVRVNVSGKPQNQVITFNLPDTIKLANLRFDPGQNPDQGDITINKLIIRQFDNEIEFSAADFFKHFNAVETIKTQPEKFSFRGVVVNGGYDPLFYGNSELMNLLRSLNEQK</sequence>
<dbReference type="RefSeq" id="WP_108777152.1">
    <property type="nucleotide sequence ID" value="NZ_CP029186.1"/>
</dbReference>
<keyword evidence="2" id="KW-1185">Reference proteome</keyword>
<evidence type="ECO:0000313" key="1">
    <source>
        <dbReference type="EMBL" id="AWH84446.1"/>
    </source>
</evidence>
<accession>A0A2S1QVP7</accession>
<organism evidence="1 2">
    <name type="scientific">Flavobacterium album</name>
    <dbReference type="NCBI Taxonomy" id="2175091"/>
    <lineage>
        <taxon>Bacteria</taxon>
        <taxon>Pseudomonadati</taxon>
        <taxon>Bacteroidota</taxon>
        <taxon>Flavobacteriia</taxon>
        <taxon>Flavobacteriales</taxon>
        <taxon>Flavobacteriaceae</taxon>
        <taxon>Flavobacterium</taxon>
    </lineage>
</organism>
<dbReference type="EMBL" id="CP029186">
    <property type="protein sequence ID" value="AWH84446.1"/>
    <property type="molecule type" value="Genomic_DNA"/>
</dbReference>
<dbReference type="OrthoDB" id="1350910at2"/>
<name>A0A2S1QVP7_9FLAO</name>
<proteinExistence type="predicted"/>
<dbReference type="KEGG" id="falb:HYN59_04635"/>
<dbReference type="AlphaFoldDB" id="A0A2S1QVP7"/>